<evidence type="ECO:0000313" key="3">
    <source>
        <dbReference type="EMBL" id="CAF3774119.1"/>
    </source>
</evidence>
<dbReference type="EMBL" id="CAJNOV010005563">
    <property type="protein sequence ID" value="CAF1214697.1"/>
    <property type="molecule type" value="Genomic_DNA"/>
</dbReference>
<sequence>MNRSHTHLGTYYSRNLSLHKPGTIPKSCRNISPITSSHHKYELKQKIWPKQTVEAWFQNHSSHDRRAVYSFLNTLYDSDDDRSQVDNRSSIERRRRSPSPRLPSRVNTVLVNSLNHPLQRRMSSNDRHESRRSKRDLGEILETLESLRHSPPLQEKGIQTSTTPLTIPLPNVNGINNGRKTEEKLRRSATTFDKYTETVQPEISTDSTSNVNVTESPKTSVRYLSNTWRVINPREDMEQNVRPENNRSSFFNFTKKVYPEYFFIHPDWY</sequence>
<name>A0A814XEL9_9BILA</name>
<feature type="compositionally biased region" description="Basic and acidic residues" evidence="1">
    <location>
        <begin position="81"/>
        <end position="92"/>
    </location>
</feature>
<comment type="caution">
    <text evidence="2">The sequence shown here is derived from an EMBL/GenBank/DDBJ whole genome shotgun (WGS) entry which is preliminary data.</text>
</comment>
<proteinExistence type="predicted"/>
<protein>
    <submittedName>
        <fullName evidence="2">Uncharacterized protein</fullName>
    </submittedName>
</protein>
<feature type="region of interest" description="Disordered" evidence="1">
    <location>
        <begin position="199"/>
        <end position="218"/>
    </location>
</feature>
<feature type="compositionally biased region" description="Polar residues" evidence="1">
    <location>
        <begin position="106"/>
        <end position="116"/>
    </location>
</feature>
<gene>
    <name evidence="3" type="ORF">BYL167_LOCUS1568</name>
    <name evidence="2" type="ORF">CJN711_LOCUS12688</name>
</gene>
<dbReference type="Proteomes" id="UP000663855">
    <property type="component" value="Unassembled WGS sequence"/>
</dbReference>
<accession>A0A814XEL9</accession>
<evidence type="ECO:0000313" key="4">
    <source>
        <dbReference type="Proteomes" id="UP000663855"/>
    </source>
</evidence>
<dbReference type="EMBL" id="CAJOBH010000244">
    <property type="protein sequence ID" value="CAF3774119.1"/>
    <property type="molecule type" value="Genomic_DNA"/>
</dbReference>
<dbReference type="Proteomes" id="UP000681967">
    <property type="component" value="Unassembled WGS sequence"/>
</dbReference>
<evidence type="ECO:0000256" key="1">
    <source>
        <dbReference type="SAM" id="MobiDB-lite"/>
    </source>
</evidence>
<feature type="region of interest" description="Disordered" evidence="1">
    <location>
        <begin position="154"/>
        <end position="178"/>
    </location>
</feature>
<feature type="region of interest" description="Disordered" evidence="1">
    <location>
        <begin position="79"/>
        <end position="135"/>
    </location>
</feature>
<organism evidence="2 4">
    <name type="scientific">Rotaria magnacalcarata</name>
    <dbReference type="NCBI Taxonomy" id="392030"/>
    <lineage>
        <taxon>Eukaryota</taxon>
        <taxon>Metazoa</taxon>
        <taxon>Spiralia</taxon>
        <taxon>Gnathifera</taxon>
        <taxon>Rotifera</taxon>
        <taxon>Eurotatoria</taxon>
        <taxon>Bdelloidea</taxon>
        <taxon>Philodinida</taxon>
        <taxon>Philodinidae</taxon>
        <taxon>Rotaria</taxon>
    </lineage>
</organism>
<evidence type="ECO:0000313" key="2">
    <source>
        <dbReference type="EMBL" id="CAF1214697.1"/>
    </source>
</evidence>
<reference evidence="2" key="1">
    <citation type="submission" date="2021-02" db="EMBL/GenBank/DDBJ databases">
        <authorList>
            <person name="Nowell W R."/>
        </authorList>
    </citation>
    <scope>NUCLEOTIDE SEQUENCE</scope>
</reference>
<dbReference type="AlphaFoldDB" id="A0A814XEL9"/>